<dbReference type="InterPro" id="IPR038587">
    <property type="entry name" value="Ribosomal_eL40_sf"/>
</dbReference>
<evidence type="ECO:0000259" key="4">
    <source>
        <dbReference type="SMART" id="SM01377"/>
    </source>
</evidence>
<dbReference type="EMBL" id="NEXC01000003">
    <property type="protein sequence ID" value="PSN84409.1"/>
    <property type="molecule type" value="Genomic_DNA"/>
</dbReference>
<evidence type="ECO:0000256" key="3">
    <source>
        <dbReference type="ARBA" id="ARBA00035355"/>
    </source>
</evidence>
<evidence type="ECO:0000313" key="6">
    <source>
        <dbReference type="Proteomes" id="UP000240880"/>
    </source>
</evidence>
<feature type="domain" description="Large ribosomal subunit protein eL40" evidence="4">
    <location>
        <begin position="3"/>
        <end position="51"/>
    </location>
</feature>
<keyword evidence="2" id="KW-0687">Ribonucleoprotein</keyword>
<evidence type="ECO:0000256" key="2">
    <source>
        <dbReference type="ARBA" id="ARBA00023274"/>
    </source>
</evidence>
<dbReference type="SUPFAM" id="SSF57829">
    <property type="entry name" value="Zn-binding ribosomal proteins"/>
    <property type="match status" value="1"/>
</dbReference>
<dbReference type="GO" id="GO:0005840">
    <property type="term" value="C:ribosome"/>
    <property type="evidence" value="ECO:0007669"/>
    <property type="project" value="UniProtKB-KW"/>
</dbReference>
<dbReference type="PANTHER" id="PTHR39649:SF1">
    <property type="entry name" value="LARGE RIBOSOMAL SUBUNIT PROTEIN EL40"/>
    <property type="match status" value="1"/>
</dbReference>
<evidence type="ECO:0000313" key="5">
    <source>
        <dbReference type="EMBL" id="PSN84409.1"/>
    </source>
</evidence>
<dbReference type="PANTHER" id="PTHR39649">
    <property type="entry name" value="50S RIBOSOMAL PROTEIN L40E"/>
    <property type="match status" value="1"/>
</dbReference>
<dbReference type="SMART" id="SM01377">
    <property type="entry name" value="Ribosomal_L40e"/>
    <property type="match status" value="1"/>
</dbReference>
<gene>
    <name evidence="5" type="ORF">B9Q01_00670</name>
</gene>
<accession>A0A2R6ADI8</accession>
<evidence type="ECO:0000256" key="1">
    <source>
        <dbReference type="ARBA" id="ARBA00022980"/>
    </source>
</evidence>
<dbReference type="Pfam" id="PF01020">
    <property type="entry name" value="Ribosomal_L40e"/>
    <property type="match status" value="1"/>
</dbReference>
<dbReference type="GO" id="GO:1990904">
    <property type="term" value="C:ribonucleoprotein complex"/>
    <property type="evidence" value="ECO:0007669"/>
    <property type="project" value="UniProtKB-KW"/>
</dbReference>
<proteinExistence type="predicted"/>
<reference evidence="5 6" key="1">
    <citation type="submission" date="2017-04" db="EMBL/GenBank/DDBJ databases">
        <title>Novel microbial lineages endemic to geothermal iron-oxide mats fill important gaps in the evolutionary history of Archaea.</title>
        <authorList>
            <person name="Jay Z.J."/>
            <person name="Beam J.P."/>
            <person name="Dlakic M."/>
            <person name="Rusch D.B."/>
            <person name="Kozubal M.A."/>
            <person name="Inskeep W.P."/>
        </authorList>
    </citation>
    <scope>NUCLEOTIDE SEQUENCE [LARGE SCALE GENOMIC DNA]</scope>
    <source>
        <strain evidence="5">OSP_D</strain>
    </source>
</reference>
<name>A0A2R6ADI8_9ARCH</name>
<dbReference type="InterPro" id="IPR001975">
    <property type="entry name" value="Ribosomal_eL40_dom"/>
</dbReference>
<dbReference type="InterPro" id="IPR011332">
    <property type="entry name" value="Ribosomal_zn-bd"/>
</dbReference>
<protein>
    <recommendedName>
        <fullName evidence="3">50S ribosomal protein L40e</fullName>
    </recommendedName>
</protein>
<dbReference type="Proteomes" id="UP000240880">
    <property type="component" value="Unassembled WGS sequence"/>
</dbReference>
<dbReference type="GO" id="GO:0006412">
    <property type="term" value="P:translation"/>
    <property type="evidence" value="ECO:0007669"/>
    <property type="project" value="InterPro"/>
</dbReference>
<sequence length="53" mass="6236">MTITDPIKREIAARHLLRYKICRNCGAKAAITATKCRRCHSKNLRLKKQELRR</sequence>
<dbReference type="NCBIfam" id="NF003161">
    <property type="entry name" value="PRK04136.1"/>
    <property type="match status" value="1"/>
</dbReference>
<dbReference type="InterPro" id="IPR023657">
    <property type="entry name" value="Ribosomal_eL40_arc"/>
</dbReference>
<dbReference type="Gene3D" id="4.10.1060.50">
    <property type="match status" value="1"/>
</dbReference>
<organism evidence="5 6">
    <name type="scientific">Candidatus Marsarchaeota G1 archaeon OSP_D</name>
    <dbReference type="NCBI Taxonomy" id="1978155"/>
    <lineage>
        <taxon>Archaea</taxon>
        <taxon>Candidatus Marsarchaeota</taxon>
        <taxon>Candidatus Marsarchaeota group 1</taxon>
    </lineage>
</organism>
<dbReference type="AlphaFoldDB" id="A0A2R6ADI8"/>
<comment type="caution">
    <text evidence="5">The sequence shown here is derived from an EMBL/GenBank/DDBJ whole genome shotgun (WGS) entry which is preliminary data.</text>
</comment>
<dbReference type="GO" id="GO:0003735">
    <property type="term" value="F:structural constituent of ribosome"/>
    <property type="evidence" value="ECO:0007669"/>
    <property type="project" value="InterPro"/>
</dbReference>
<keyword evidence="1 5" id="KW-0689">Ribosomal protein</keyword>